<accession>A0A1G2CLX9</accession>
<dbReference type="Gene3D" id="3.90.79.10">
    <property type="entry name" value="Nucleoside Triphosphate Pyrophosphohydrolase"/>
    <property type="match status" value="1"/>
</dbReference>
<dbReference type="InterPro" id="IPR020476">
    <property type="entry name" value="Nudix_hydrolase"/>
</dbReference>
<evidence type="ECO:0000256" key="1">
    <source>
        <dbReference type="ARBA" id="ARBA00001946"/>
    </source>
</evidence>
<dbReference type="GO" id="GO:0016787">
    <property type="term" value="F:hydrolase activity"/>
    <property type="evidence" value="ECO:0007669"/>
    <property type="project" value="UniProtKB-KW"/>
</dbReference>
<dbReference type="InterPro" id="IPR015797">
    <property type="entry name" value="NUDIX_hydrolase-like_dom_sf"/>
</dbReference>
<evidence type="ECO:0000313" key="6">
    <source>
        <dbReference type="Proteomes" id="UP000178348"/>
    </source>
</evidence>
<dbReference type="PROSITE" id="PS00893">
    <property type="entry name" value="NUDIX_BOX"/>
    <property type="match status" value="1"/>
</dbReference>
<comment type="similarity">
    <text evidence="3">Belongs to the Nudix hydrolase family.</text>
</comment>
<dbReference type="CDD" id="cd02883">
    <property type="entry name" value="NUDIX_Hydrolase"/>
    <property type="match status" value="1"/>
</dbReference>
<gene>
    <name evidence="5" type="ORF">A2946_01035</name>
</gene>
<dbReference type="Pfam" id="PF00293">
    <property type="entry name" value="NUDIX"/>
    <property type="match status" value="1"/>
</dbReference>
<evidence type="ECO:0000256" key="3">
    <source>
        <dbReference type="RuleBase" id="RU003476"/>
    </source>
</evidence>
<protein>
    <recommendedName>
        <fullName evidence="4">Nudix hydrolase domain-containing protein</fullName>
    </recommendedName>
</protein>
<evidence type="ECO:0000259" key="4">
    <source>
        <dbReference type="PROSITE" id="PS51462"/>
    </source>
</evidence>
<organism evidence="5 6">
    <name type="scientific">Candidatus Liptonbacteria bacterium RIFCSPLOWO2_01_FULL_53_13</name>
    <dbReference type="NCBI Taxonomy" id="1798651"/>
    <lineage>
        <taxon>Bacteria</taxon>
        <taxon>Candidatus Liptoniibacteriota</taxon>
    </lineage>
</organism>
<name>A0A1G2CLX9_9BACT</name>
<keyword evidence="2 3" id="KW-0378">Hydrolase</keyword>
<dbReference type="InterPro" id="IPR020084">
    <property type="entry name" value="NUDIX_hydrolase_CS"/>
</dbReference>
<dbReference type="AlphaFoldDB" id="A0A1G2CLX9"/>
<feature type="domain" description="Nudix hydrolase" evidence="4">
    <location>
        <begin position="12"/>
        <end position="141"/>
    </location>
</feature>
<dbReference type="InterPro" id="IPR000086">
    <property type="entry name" value="NUDIX_hydrolase_dom"/>
</dbReference>
<dbReference type="PANTHER" id="PTHR43046">
    <property type="entry name" value="GDP-MANNOSE MANNOSYL HYDROLASE"/>
    <property type="match status" value="1"/>
</dbReference>
<evidence type="ECO:0000313" key="5">
    <source>
        <dbReference type="EMBL" id="OGZ01438.1"/>
    </source>
</evidence>
<sequence length="146" mass="17549">MIYKNPPKKFSPRFEIVSCYVEHDGKILLLRRHGDKSEGNRWGVPAGKMDKGEDKLDAMIREIREETGQKISPSQLKYLTKVYVKYPEYHFVYHMFRTKLNERPQVEISAKEHKEYRWASPHDALKWNLVRELDRCIKMFYESKNQ</sequence>
<comment type="cofactor">
    <cofactor evidence="1">
        <name>Mg(2+)</name>
        <dbReference type="ChEBI" id="CHEBI:18420"/>
    </cofactor>
</comment>
<reference evidence="5 6" key="1">
    <citation type="journal article" date="2016" name="Nat. Commun.">
        <title>Thousands of microbial genomes shed light on interconnected biogeochemical processes in an aquifer system.</title>
        <authorList>
            <person name="Anantharaman K."/>
            <person name="Brown C.T."/>
            <person name="Hug L.A."/>
            <person name="Sharon I."/>
            <person name="Castelle C.J."/>
            <person name="Probst A.J."/>
            <person name="Thomas B.C."/>
            <person name="Singh A."/>
            <person name="Wilkins M.J."/>
            <person name="Karaoz U."/>
            <person name="Brodie E.L."/>
            <person name="Williams K.H."/>
            <person name="Hubbard S.S."/>
            <person name="Banfield J.F."/>
        </authorList>
    </citation>
    <scope>NUCLEOTIDE SEQUENCE [LARGE SCALE GENOMIC DNA]</scope>
</reference>
<dbReference type="PRINTS" id="PR00502">
    <property type="entry name" value="NUDIXFAMILY"/>
</dbReference>
<dbReference type="Proteomes" id="UP000178348">
    <property type="component" value="Unassembled WGS sequence"/>
</dbReference>
<dbReference type="PANTHER" id="PTHR43046:SF14">
    <property type="entry name" value="MUTT_NUDIX FAMILY PROTEIN"/>
    <property type="match status" value="1"/>
</dbReference>
<dbReference type="EMBL" id="MHLB01000038">
    <property type="protein sequence ID" value="OGZ01438.1"/>
    <property type="molecule type" value="Genomic_DNA"/>
</dbReference>
<evidence type="ECO:0000256" key="2">
    <source>
        <dbReference type="ARBA" id="ARBA00022801"/>
    </source>
</evidence>
<dbReference type="SUPFAM" id="SSF55811">
    <property type="entry name" value="Nudix"/>
    <property type="match status" value="1"/>
</dbReference>
<comment type="caution">
    <text evidence="5">The sequence shown here is derived from an EMBL/GenBank/DDBJ whole genome shotgun (WGS) entry which is preliminary data.</text>
</comment>
<proteinExistence type="inferred from homology"/>
<dbReference type="PROSITE" id="PS51462">
    <property type="entry name" value="NUDIX"/>
    <property type="match status" value="1"/>
</dbReference>